<reference evidence="2 3" key="1">
    <citation type="submission" date="2015-08" db="EMBL/GenBank/DDBJ databases">
        <title>Draft Genome Sequence of Rathayibacter sp. Strain VKM Ac-2596 Isolated from Leaf Gall Induced by Plant-Parasitic Nematodes.</title>
        <authorList>
            <person name="Vasilenko O.V."/>
            <person name="Starodumova I.P."/>
            <person name="Tarlachkov S.V."/>
            <person name="Dorofeeva L.V."/>
            <person name="Evtushenko L.I."/>
        </authorList>
    </citation>
    <scope>NUCLEOTIDE SEQUENCE [LARGE SCALE GENOMIC DNA]</scope>
    <source>
        <strain evidence="2 3">VKM Ac-2596</strain>
    </source>
</reference>
<gene>
    <name evidence="2" type="ORF">ACH61_00291</name>
</gene>
<evidence type="ECO:0000313" key="2">
    <source>
        <dbReference type="EMBL" id="KZX22525.1"/>
    </source>
</evidence>
<protein>
    <submittedName>
        <fullName evidence="2">CAAX amino terminal protease self-immunity</fullName>
    </submittedName>
</protein>
<keyword evidence="2" id="KW-0645">Protease</keyword>
<dbReference type="InterPro" id="IPR003675">
    <property type="entry name" value="Rce1/LyrA-like_dom"/>
</dbReference>
<dbReference type="PATRIC" id="fig|1671680.3.peg.308"/>
<accession>A0A166IKF4</accession>
<keyword evidence="3" id="KW-1185">Reference proteome</keyword>
<keyword evidence="2" id="KW-0378">Hydrolase</keyword>
<dbReference type="AlphaFoldDB" id="A0A166IKF4"/>
<evidence type="ECO:0000313" key="3">
    <source>
        <dbReference type="Proteomes" id="UP000076717"/>
    </source>
</evidence>
<comment type="caution">
    <text evidence="2">The sequence shown here is derived from an EMBL/GenBank/DDBJ whole genome shotgun (WGS) entry which is preliminary data.</text>
</comment>
<dbReference type="GO" id="GO:0004175">
    <property type="term" value="F:endopeptidase activity"/>
    <property type="evidence" value="ECO:0007669"/>
    <property type="project" value="UniProtKB-ARBA"/>
</dbReference>
<sequence>MVITLHCECTPEAGSSAYPGPVKPALAPAAGISLSALLLFGLRLPIAGYLVLAASLLLALLIDRTLAVDLSLIAAGLVIVSTISVEANLDYPNMALMGFVLSAAVAVPWAIDHYGTKRRIIRFPLRTGQRWTTLEKSYLPAVVVLGWILLPFYFIRSGAYLNWPAISAPDEIARLFVGVGFVGIWDELFFICVVFAVLRRHLPIWQANILQAVVFVSFLWELGYREWAPAFTIPFALLQGYIFSKTKSLTYVICVHLLFDLVVFLALVHAHNREWLQWFVY</sequence>
<organism evidence="2 3">
    <name type="scientific">Rathayibacter tanaceti</name>
    <dbReference type="NCBI Taxonomy" id="1671680"/>
    <lineage>
        <taxon>Bacteria</taxon>
        <taxon>Bacillati</taxon>
        <taxon>Actinomycetota</taxon>
        <taxon>Actinomycetes</taxon>
        <taxon>Micrococcales</taxon>
        <taxon>Microbacteriaceae</taxon>
        <taxon>Rathayibacter</taxon>
    </lineage>
</organism>
<dbReference type="Proteomes" id="UP000076717">
    <property type="component" value="Unassembled WGS sequence"/>
</dbReference>
<dbReference type="GO" id="GO:0006508">
    <property type="term" value="P:proteolysis"/>
    <property type="evidence" value="ECO:0007669"/>
    <property type="project" value="UniProtKB-KW"/>
</dbReference>
<dbReference type="EMBL" id="LIIN01000005">
    <property type="protein sequence ID" value="KZX22525.1"/>
    <property type="molecule type" value="Genomic_DNA"/>
</dbReference>
<proteinExistence type="predicted"/>
<name>A0A166IKF4_9MICO</name>
<evidence type="ECO:0000259" key="1">
    <source>
        <dbReference type="Pfam" id="PF02517"/>
    </source>
</evidence>
<dbReference type="GO" id="GO:0080120">
    <property type="term" value="P:CAAX-box protein maturation"/>
    <property type="evidence" value="ECO:0007669"/>
    <property type="project" value="UniProtKB-ARBA"/>
</dbReference>
<feature type="domain" description="CAAX prenyl protease 2/Lysostaphin resistance protein A-like" evidence="1">
    <location>
        <begin position="172"/>
        <end position="262"/>
    </location>
</feature>
<dbReference type="Pfam" id="PF02517">
    <property type="entry name" value="Rce1-like"/>
    <property type="match status" value="1"/>
</dbReference>